<organism evidence="1 2">
    <name type="scientific">Paraburkholderia piptadeniae</name>
    <dbReference type="NCBI Taxonomy" id="1701573"/>
    <lineage>
        <taxon>Bacteria</taxon>
        <taxon>Pseudomonadati</taxon>
        <taxon>Pseudomonadota</taxon>
        <taxon>Betaproteobacteria</taxon>
        <taxon>Burkholderiales</taxon>
        <taxon>Burkholderiaceae</taxon>
        <taxon>Paraburkholderia</taxon>
    </lineage>
</organism>
<reference evidence="1" key="1">
    <citation type="submission" date="2016-12" db="EMBL/GenBank/DDBJ databases">
        <authorList>
            <person name="Moulin L."/>
        </authorList>
    </citation>
    <scope>NUCLEOTIDE SEQUENCE [LARGE SCALE GENOMIC DNA]</scope>
    <source>
        <strain evidence="1">STM 7183</strain>
    </source>
</reference>
<dbReference type="AlphaFoldDB" id="A0A1N7ST32"/>
<dbReference type="Proteomes" id="UP000195569">
    <property type="component" value="Unassembled WGS sequence"/>
</dbReference>
<keyword evidence="2" id="KW-1185">Reference proteome</keyword>
<evidence type="ECO:0000313" key="2">
    <source>
        <dbReference type="Proteomes" id="UP000195569"/>
    </source>
</evidence>
<proteinExistence type="predicted"/>
<accession>A0A1N7ST32</accession>
<protein>
    <submittedName>
        <fullName evidence="1">Uncharacterized protein</fullName>
    </submittedName>
</protein>
<comment type="caution">
    <text evidence="1">The sequence shown here is derived from an EMBL/GenBank/DDBJ whole genome shotgun (WGS) entry which is preliminary data.</text>
</comment>
<dbReference type="EMBL" id="CYGY02000083">
    <property type="protein sequence ID" value="SIT50490.1"/>
    <property type="molecule type" value="Genomic_DNA"/>
</dbReference>
<evidence type="ECO:0000313" key="1">
    <source>
        <dbReference type="EMBL" id="SIT50490.1"/>
    </source>
</evidence>
<sequence length="214" mass="24189">MRNMTPPRFQLGRNGLRGFFVPGMSEFLGNQFVEAREKLDKRGIGRERADPSGKWCHSRNQSPFVVVVRHQVPLLGCEHDKVGVLDFGRERQIDAEPSHNNTLDALFDFAIIGEKLLQWSGNVTDECLRGVVHQPRERHARRNNLAHEDRMLSDRVKAACVARESAHIRQRVCDVPDAELGFLGAKEIEVSTARHEDVGSNRRGLSCVHIHSVT</sequence>
<name>A0A1N7ST32_9BURK</name>
<gene>
    <name evidence="1" type="ORF">BN2476_830061</name>
</gene>